<dbReference type="InterPro" id="IPR002942">
    <property type="entry name" value="S4_RNA-bd"/>
</dbReference>
<keyword evidence="6" id="KW-1185">Reference proteome</keyword>
<dbReference type="RefSeq" id="WP_005603037.1">
    <property type="nucleotide sequence ID" value="NZ_GG663524.1"/>
</dbReference>
<name>D4S020_9FIRM</name>
<feature type="domain" description="RNA-binding S4" evidence="4">
    <location>
        <begin position="3"/>
        <end position="68"/>
    </location>
</feature>
<dbReference type="PANTHER" id="PTHR32319:SF0">
    <property type="entry name" value="BACTERIAL HEMOLYSIN-LIKE PROTEIN"/>
    <property type="match status" value="1"/>
</dbReference>
<evidence type="ECO:0000259" key="4">
    <source>
        <dbReference type="SMART" id="SM00363"/>
    </source>
</evidence>
<gene>
    <name evidence="5" type="primary">rrmJ</name>
    <name evidence="5" type="ORF">BUTYVIB_01436</name>
</gene>
<organism evidence="5 6">
    <name type="scientific">Eshraghiella crossota DSM 2876</name>
    <dbReference type="NCBI Taxonomy" id="511680"/>
    <lineage>
        <taxon>Bacteria</taxon>
        <taxon>Bacillati</taxon>
        <taxon>Bacillota</taxon>
        <taxon>Clostridia</taxon>
        <taxon>Lachnospirales</taxon>
        <taxon>Lachnospiraceae</taxon>
        <taxon>Eshraghiella</taxon>
    </lineage>
</organism>
<dbReference type="GeneID" id="98918334"/>
<comment type="similarity">
    <text evidence="2">Belongs to the TlyA family.</text>
</comment>
<dbReference type="GO" id="GO:0008168">
    <property type="term" value="F:methyltransferase activity"/>
    <property type="evidence" value="ECO:0007669"/>
    <property type="project" value="UniProtKB-KW"/>
</dbReference>
<evidence type="ECO:0000256" key="3">
    <source>
        <dbReference type="PROSITE-ProRule" id="PRU00182"/>
    </source>
</evidence>
<dbReference type="HOGENOM" id="CLU_058015_3_0_9"/>
<dbReference type="Gene3D" id="3.10.290.10">
    <property type="entry name" value="RNA-binding S4 domain"/>
    <property type="match status" value="1"/>
</dbReference>
<dbReference type="SUPFAM" id="SSF55174">
    <property type="entry name" value="Alpha-L RNA-binding motif"/>
    <property type="match status" value="1"/>
</dbReference>
<dbReference type="EC" id="2.1.1.-" evidence="5"/>
<dbReference type="PANTHER" id="PTHR32319">
    <property type="entry name" value="BACTERIAL HEMOLYSIN-LIKE PROTEIN"/>
    <property type="match status" value="1"/>
</dbReference>
<dbReference type="InterPro" id="IPR029063">
    <property type="entry name" value="SAM-dependent_MTases_sf"/>
</dbReference>
<keyword evidence="5" id="KW-0489">Methyltransferase</keyword>
<dbReference type="Pfam" id="PF01479">
    <property type="entry name" value="S4"/>
    <property type="match status" value="1"/>
</dbReference>
<dbReference type="CDD" id="cd00165">
    <property type="entry name" value="S4"/>
    <property type="match status" value="1"/>
</dbReference>
<evidence type="ECO:0000256" key="1">
    <source>
        <dbReference type="ARBA" id="ARBA00022884"/>
    </source>
</evidence>
<dbReference type="InterPro" id="IPR002877">
    <property type="entry name" value="RNA_MeTrfase_FtsJ_dom"/>
</dbReference>
<dbReference type="GO" id="GO:0032259">
    <property type="term" value="P:methylation"/>
    <property type="evidence" value="ECO:0007669"/>
    <property type="project" value="UniProtKB-KW"/>
</dbReference>
<dbReference type="Gene3D" id="3.40.50.150">
    <property type="entry name" value="Vaccinia Virus protein VP39"/>
    <property type="match status" value="1"/>
</dbReference>
<dbReference type="AlphaFoldDB" id="D4S020"/>
<dbReference type="Pfam" id="PF01728">
    <property type="entry name" value="FtsJ"/>
    <property type="match status" value="1"/>
</dbReference>
<dbReference type="eggNOG" id="COG1189">
    <property type="taxonomic scope" value="Bacteria"/>
</dbReference>
<dbReference type="GO" id="GO:0003723">
    <property type="term" value="F:RNA binding"/>
    <property type="evidence" value="ECO:0007669"/>
    <property type="project" value="UniProtKB-KW"/>
</dbReference>
<dbReference type="InterPro" id="IPR004538">
    <property type="entry name" value="Hemolysin_A/TlyA"/>
</dbReference>
<proteinExistence type="inferred from homology"/>
<reference evidence="5 6" key="1">
    <citation type="submission" date="2010-02" db="EMBL/GenBank/DDBJ databases">
        <authorList>
            <person name="Weinstock G."/>
            <person name="Sodergren E."/>
            <person name="Clifton S."/>
            <person name="Fulton L."/>
            <person name="Fulton B."/>
            <person name="Courtney L."/>
            <person name="Fronick C."/>
            <person name="Harrison M."/>
            <person name="Strong C."/>
            <person name="Farmer C."/>
            <person name="Delahaunty K."/>
            <person name="Markovic C."/>
            <person name="Hall O."/>
            <person name="Minx P."/>
            <person name="Tomlinson C."/>
            <person name="Mitreva M."/>
            <person name="Nelson J."/>
            <person name="Hou S."/>
            <person name="Wollam A."/>
            <person name="Pepin K.H."/>
            <person name="Johnson M."/>
            <person name="Bhonagiri V."/>
            <person name="Zhang X."/>
            <person name="Suruliraj S."/>
            <person name="Warren W."/>
            <person name="Chinwalla A."/>
            <person name="Mardis E.R."/>
            <person name="Wilson R.K."/>
        </authorList>
    </citation>
    <scope>NUCLEOTIDE SEQUENCE [LARGE SCALE GENOMIC DNA]</scope>
    <source>
        <strain evidence="5 6">DSM 2876</strain>
    </source>
</reference>
<dbReference type="EMBL" id="ABWN01000030">
    <property type="protein sequence ID" value="EFF68168.1"/>
    <property type="molecule type" value="Genomic_DNA"/>
</dbReference>
<dbReference type="STRING" id="45851.BHV86_10555"/>
<dbReference type="Proteomes" id="UP000006238">
    <property type="component" value="Unassembled WGS sequence"/>
</dbReference>
<comment type="caution">
    <text evidence="5">The sequence shown here is derived from an EMBL/GenBank/DDBJ whole genome shotgun (WGS) entry which is preliminary data.</text>
</comment>
<evidence type="ECO:0000256" key="2">
    <source>
        <dbReference type="ARBA" id="ARBA00029460"/>
    </source>
</evidence>
<accession>D4S020</accession>
<evidence type="ECO:0000313" key="5">
    <source>
        <dbReference type="EMBL" id="EFF68168.1"/>
    </source>
</evidence>
<dbReference type="SMART" id="SM00363">
    <property type="entry name" value="S4"/>
    <property type="match status" value="1"/>
</dbReference>
<dbReference type="NCBIfam" id="TIGR00478">
    <property type="entry name" value="tly"/>
    <property type="match status" value="1"/>
</dbReference>
<dbReference type="SUPFAM" id="SSF53335">
    <property type="entry name" value="S-adenosyl-L-methionine-dependent methyltransferases"/>
    <property type="match status" value="1"/>
</dbReference>
<keyword evidence="5" id="KW-0808">Transferase</keyword>
<dbReference type="InterPro" id="IPR036986">
    <property type="entry name" value="S4_RNA-bd_sf"/>
</dbReference>
<dbReference type="InterPro" id="IPR047048">
    <property type="entry name" value="TlyA"/>
</dbReference>
<evidence type="ECO:0000313" key="6">
    <source>
        <dbReference type="Proteomes" id="UP000006238"/>
    </source>
</evidence>
<protein>
    <submittedName>
        <fullName evidence="5">Ribosomal RNA large subunit methyltransferase J</fullName>
        <ecNumber evidence="5">2.1.1.-</ecNumber>
    </submittedName>
</protein>
<sequence>MKERLDVLLVNRKLADSREKAKAIIMSGIVYVNGQKEDKAGSMFDVYAGIEVRGSTLKYVSRGGLKLEKAMENFPIELNNKICMDVGSSTGGFTDCMLMNGASKVYSVDVGHGQLAWKLRQDERVVVMEKTNIRYVTPDDIPDRIDFSSIDVSFISLTKVLLPVKNLLTDNGQIVCLIKPQFEAGREKVGKKGVVRDIKVHEEVIDMVLDYAMSIGFDVEGLDFSPIKGPEGNIEYLAFLTKTSDEKGTLKISFEPSEVVLQSHKVLNEE</sequence>
<keyword evidence="1 3" id="KW-0694">RNA-binding</keyword>
<dbReference type="PIRSF" id="PIRSF005578">
    <property type="entry name" value="TlyA"/>
    <property type="match status" value="1"/>
</dbReference>
<dbReference type="PROSITE" id="PS50889">
    <property type="entry name" value="S4"/>
    <property type="match status" value="1"/>
</dbReference>